<protein>
    <recommendedName>
        <fullName evidence="6">OVATE domain-containing protein</fullName>
    </recommendedName>
</protein>
<keyword evidence="2" id="KW-0678">Repressor</keyword>
<evidence type="ECO:0000256" key="2">
    <source>
        <dbReference type="ARBA" id="ARBA00022491"/>
    </source>
</evidence>
<dbReference type="AlphaFoldDB" id="A0AAP0EYY0"/>
<dbReference type="GO" id="GO:0005634">
    <property type="term" value="C:nucleus"/>
    <property type="evidence" value="ECO:0007669"/>
    <property type="project" value="UniProtKB-SubCell"/>
</dbReference>
<sequence length="98" mass="11483">MVWIPHDVPFKGFVEGIDAPRSGFQVRHDRKVGSSCSIKFMTDGILLRKTQCIVMVAMDKYSHDPRKDFRYSMVEMITANQIEAEQKYLDHHINYMMD</sequence>
<dbReference type="Pfam" id="PF04844">
    <property type="entry name" value="Ovate"/>
    <property type="match status" value="1"/>
</dbReference>
<keyword evidence="4" id="KW-0804">Transcription</keyword>
<name>A0AAP0EYY0_9MAGN</name>
<evidence type="ECO:0000313" key="8">
    <source>
        <dbReference type="Proteomes" id="UP001417504"/>
    </source>
</evidence>
<keyword evidence="5" id="KW-0539">Nucleus</keyword>
<evidence type="ECO:0000256" key="1">
    <source>
        <dbReference type="ARBA" id="ARBA00004123"/>
    </source>
</evidence>
<dbReference type="InterPro" id="IPR027417">
    <property type="entry name" value="P-loop_NTPase"/>
</dbReference>
<keyword evidence="3" id="KW-0805">Transcription regulation</keyword>
<dbReference type="Gene3D" id="3.40.50.300">
    <property type="entry name" value="P-loop containing nucleotide triphosphate hydrolases"/>
    <property type="match status" value="1"/>
</dbReference>
<evidence type="ECO:0000313" key="7">
    <source>
        <dbReference type="EMBL" id="KAK9101914.1"/>
    </source>
</evidence>
<reference evidence="7 8" key="1">
    <citation type="submission" date="2024-01" db="EMBL/GenBank/DDBJ databases">
        <title>Genome assemblies of Stephania.</title>
        <authorList>
            <person name="Yang L."/>
        </authorList>
    </citation>
    <scope>NUCLEOTIDE SEQUENCE [LARGE SCALE GENOMIC DNA]</scope>
    <source>
        <strain evidence="7">QJT</strain>
        <tissue evidence="7">Leaf</tissue>
    </source>
</reference>
<comment type="caution">
    <text evidence="7">The sequence shown here is derived from an EMBL/GenBank/DDBJ whole genome shotgun (WGS) entry which is preliminary data.</text>
</comment>
<evidence type="ECO:0000256" key="4">
    <source>
        <dbReference type="ARBA" id="ARBA00023163"/>
    </source>
</evidence>
<dbReference type="InterPro" id="IPR006458">
    <property type="entry name" value="Ovate_C"/>
</dbReference>
<proteinExistence type="predicted"/>
<evidence type="ECO:0000259" key="6">
    <source>
        <dbReference type="PROSITE" id="PS51754"/>
    </source>
</evidence>
<dbReference type="Proteomes" id="UP001417504">
    <property type="component" value="Unassembled WGS sequence"/>
</dbReference>
<evidence type="ECO:0000256" key="3">
    <source>
        <dbReference type="ARBA" id="ARBA00023015"/>
    </source>
</evidence>
<comment type="subcellular location">
    <subcellularLocation>
        <location evidence="1">Nucleus</location>
    </subcellularLocation>
</comment>
<organism evidence="7 8">
    <name type="scientific">Stephania japonica</name>
    <dbReference type="NCBI Taxonomy" id="461633"/>
    <lineage>
        <taxon>Eukaryota</taxon>
        <taxon>Viridiplantae</taxon>
        <taxon>Streptophyta</taxon>
        <taxon>Embryophyta</taxon>
        <taxon>Tracheophyta</taxon>
        <taxon>Spermatophyta</taxon>
        <taxon>Magnoliopsida</taxon>
        <taxon>Ranunculales</taxon>
        <taxon>Menispermaceae</taxon>
        <taxon>Menispermoideae</taxon>
        <taxon>Cissampelideae</taxon>
        <taxon>Stephania</taxon>
    </lineage>
</organism>
<keyword evidence="8" id="KW-1185">Reference proteome</keyword>
<feature type="domain" description="OVATE" evidence="6">
    <location>
        <begin position="58"/>
        <end position="98"/>
    </location>
</feature>
<dbReference type="PROSITE" id="PS51754">
    <property type="entry name" value="OVATE"/>
    <property type="match status" value="1"/>
</dbReference>
<gene>
    <name evidence="7" type="ORF">Sjap_019168</name>
</gene>
<accession>A0AAP0EYY0</accession>
<evidence type="ECO:0000256" key="5">
    <source>
        <dbReference type="ARBA" id="ARBA00023242"/>
    </source>
</evidence>
<dbReference type="EMBL" id="JBBNAE010000008">
    <property type="protein sequence ID" value="KAK9101914.1"/>
    <property type="molecule type" value="Genomic_DNA"/>
</dbReference>